<reference evidence="1 2" key="1">
    <citation type="submission" date="2024-09" db="EMBL/GenBank/DDBJ databases">
        <title>Floridaenema gen nov. (Aerosakkonemataceae, Aerosakkonematales ord. nov., Cyanobacteria) from benthic tropical and subtropical fresh waters, with the description of four new species.</title>
        <authorList>
            <person name="Moretto J.A."/>
            <person name="Berthold D.E."/>
            <person name="Lefler F.W."/>
            <person name="Huang I.-S."/>
            <person name="Laughinghouse H. IV."/>
        </authorList>
    </citation>
    <scope>NUCLEOTIDE SEQUENCE [LARGE SCALE GENOMIC DNA]</scope>
    <source>
        <strain evidence="1 2">BLCC-F154</strain>
    </source>
</reference>
<evidence type="ECO:0000313" key="2">
    <source>
        <dbReference type="Proteomes" id="UP001576776"/>
    </source>
</evidence>
<evidence type="ECO:0000313" key="1">
    <source>
        <dbReference type="EMBL" id="MFB2934336.1"/>
    </source>
</evidence>
<dbReference type="RefSeq" id="WP_413255861.1">
    <property type="nucleotide sequence ID" value="NZ_JBHFNS010000018.1"/>
</dbReference>
<dbReference type="EMBL" id="JBHFNS010000018">
    <property type="protein sequence ID" value="MFB2934336.1"/>
    <property type="molecule type" value="Genomic_DNA"/>
</dbReference>
<dbReference type="Proteomes" id="UP001576776">
    <property type="component" value="Unassembled WGS sequence"/>
</dbReference>
<protein>
    <recommendedName>
        <fullName evidence="3">Ribbon-helix-helix protein CopG domain-containing protein</fullName>
    </recommendedName>
</protein>
<keyword evidence="2" id="KW-1185">Reference proteome</keyword>
<gene>
    <name evidence="1" type="ORF">ACE1B6_03580</name>
</gene>
<name>A0ABV4Y739_9CYAN</name>
<comment type="caution">
    <text evidence="1">The sequence shown here is derived from an EMBL/GenBank/DDBJ whole genome shotgun (WGS) entry which is preliminary data.</text>
</comment>
<accession>A0ABV4Y739</accession>
<evidence type="ECO:0008006" key="3">
    <source>
        <dbReference type="Google" id="ProtNLM"/>
    </source>
</evidence>
<sequence>MNNHESEVNLQLRPCSTETVSLEISQDTLKSLQEVAQMRDMSLSALLKFYVGQGLRQDLARMFGDRIIEKTAQVFSRHIDSEEEISTIIQEIKGEIMPKNR</sequence>
<proteinExistence type="predicted"/>
<organism evidence="1 2">
    <name type="scientific">Floridaenema fluviatile BLCC-F154</name>
    <dbReference type="NCBI Taxonomy" id="3153640"/>
    <lineage>
        <taxon>Bacteria</taxon>
        <taxon>Bacillati</taxon>
        <taxon>Cyanobacteriota</taxon>
        <taxon>Cyanophyceae</taxon>
        <taxon>Oscillatoriophycideae</taxon>
        <taxon>Aerosakkonematales</taxon>
        <taxon>Aerosakkonemataceae</taxon>
        <taxon>Floridanema</taxon>
        <taxon>Floridanema fluviatile</taxon>
    </lineage>
</organism>